<dbReference type="EMBL" id="CSBK01003103">
    <property type="protein sequence ID" value="CPA59191.1"/>
    <property type="molecule type" value="Genomic_DNA"/>
</dbReference>
<evidence type="ECO:0000313" key="3">
    <source>
        <dbReference type="Proteomes" id="UP000039021"/>
    </source>
</evidence>
<dbReference type="EMBL" id="CGCX01002570">
    <property type="protein sequence ID" value="CFS13560.1"/>
    <property type="molecule type" value="Genomic_DNA"/>
</dbReference>
<accession>A0A654U776</accession>
<evidence type="ECO:0000313" key="1">
    <source>
        <dbReference type="EMBL" id="CFS13560.1"/>
    </source>
</evidence>
<dbReference type="Proteomes" id="UP000039021">
    <property type="component" value="Unassembled WGS sequence"/>
</dbReference>
<reference evidence="2" key="1">
    <citation type="submission" date="2015-03" db="EMBL/GenBank/DDBJ databases">
        <authorList>
            <consortium name="Pathogen Informatics"/>
            <person name="Murphy D."/>
        </authorList>
    </citation>
    <scope>NUCLEOTIDE SEQUENCE</scope>
    <source>
        <strain evidence="2">N09902308</strain>
    </source>
</reference>
<protein>
    <submittedName>
        <fullName evidence="1">Uncharacterized protein</fullName>
    </submittedName>
</protein>
<gene>
    <name evidence="1" type="ORF">ERS007657_04196</name>
    <name evidence="2" type="ORF">ERS007739_04704</name>
</gene>
<name>A0A654U776_MYCTX</name>
<dbReference type="Proteomes" id="UP000046680">
    <property type="component" value="Unassembled WGS sequence"/>
</dbReference>
<organism evidence="1 4">
    <name type="scientific">Mycobacterium tuberculosis</name>
    <dbReference type="NCBI Taxonomy" id="1773"/>
    <lineage>
        <taxon>Bacteria</taxon>
        <taxon>Bacillati</taxon>
        <taxon>Actinomycetota</taxon>
        <taxon>Actinomycetes</taxon>
        <taxon>Mycobacteriales</taxon>
        <taxon>Mycobacteriaceae</taxon>
        <taxon>Mycobacterium</taxon>
        <taxon>Mycobacterium tuberculosis complex</taxon>
    </lineage>
</organism>
<proteinExistence type="predicted"/>
<dbReference type="AlphaFoldDB" id="A0A654U776"/>
<evidence type="ECO:0000313" key="4">
    <source>
        <dbReference type="Proteomes" id="UP000046680"/>
    </source>
</evidence>
<sequence>MAAVLRVPSSSVLRRVALTFLKRRFTFCNSVAWTNTSSHLVVLTRIVDSADIAGS</sequence>
<reference evidence="3 4" key="2">
    <citation type="submission" date="2015-03" db="EMBL/GenBank/DDBJ databases">
        <authorList>
            <consortium name="Pathogen Informatics"/>
        </authorList>
    </citation>
    <scope>NUCLEOTIDE SEQUENCE [LARGE SCALE GENOMIC DNA]</scope>
    <source>
        <strain evidence="1 4">C09601061</strain>
        <strain evidence="3">N09902308</strain>
    </source>
</reference>
<evidence type="ECO:0000313" key="2">
    <source>
        <dbReference type="EMBL" id="CPA59191.1"/>
    </source>
</evidence>